<evidence type="ECO:0000313" key="3">
    <source>
        <dbReference type="Proteomes" id="UP000193642"/>
    </source>
</evidence>
<dbReference type="Proteomes" id="UP000193642">
    <property type="component" value="Unassembled WGS sequence"/>
</dbReference>
<feature type="region of interest" description="Disordered" evidence="1">
    <location>
        <begin position="331"/>
        <end position="364"/>
    </location>
</feature>
<dbReference type="AlphaFoldDB" id="A0A1Y2BPE3"/>
<protein>
    <submittedName>
        <fullName evidence="2">Uncharacterized protein</fullName>
    </submittedName>
</protein>
<feature type="region of interest" description="Disordered" evidence="1">
    <location>
        <begin position="27"/>
        <end position="58"/>
    </location>
</feature>
<proteinExistence type="predicted"/>
<feature type="compositionally biased region" description="Polar residues" evidence="1">
    <location>
        <begin position="27"/>
        <end position="45"/>
    </location>
</feature>
<name>A0A1Y2BPE3_9FUNG</name>
<evidence type="ECO:0000256" key="1">
    <source>
        <dbReference type="SAM" id="MobiDB-lite"/>
    </source>
</evidence>
<feature type="compositionally biased region" description="Low complexity" evidence="1">
    <location>
        <begin position="46"/>
        <end position="58"/>
    </location>
</feature>
<organism evidence="2 3">
    <name type="scientific">Rhizoclosmatium globosum</name>
    <dbReference type="NCBI Taxonomy" id="329046"/>
    <lineage>
        <taxon>Eukaryota</taxon>
        <taxon>Fungi</taxon>
        <taxon>Fungi incertae sedis</taxon>
        <taxon>Chytridiomycota</taxon>
        <taxon>Chytridiomycota incertae sedis</taxon>
        <taxon>Chytridiomycetes</taxon>
        <taxon>Chytridiales</taxon>
        <taxon>Chytriomycetaceae</taxon>
        <taxon>Rhizoclosmatium</taxon>
    </lineage>
</organism>
<keyword evidence="3" id="KW-1185">Reference proteome</keyword>
<feature type="compositionally biased region" description="Low complexity" evidence="1">
    <location>
        <begin position="337"/>
        <end position="349"/>
    </location>
</feature>
<evidence type="ECO:0000313" key="2">
    <source>
        <dbReference type="EMBL" id="ORY36621.1"/>
    </source>
</evidence>
<comment type="caution">
    <text evidence="2">The sequence shown here is derived from an EMBL/GenBank/DDBJ whole genome shotgun (WGS) entry which is preliminary data.</text>
</comment>
<accession>A0A1Y2BPE3</accession>
<gene>
    <name evidence="2" type="ORF">BCR33DRAFT_855077</name>
</gene>
<sequence>MLSTNLSEPHATNDFARAAQSIDRLIQSTKSTPQRPVATRANTQPTTSTPSLSPFVLSPSSSSSSLASSVSTSSFSRHTSFVSNRSSCLELSTSPSLNSSHPNEFERHRCIDQGLNRHSQHHPSIQILRDALYSFSSDYYPSRQPHHHLTPTRKSIDTVHALVSVFRKTRDAGLERLPGFVEALECVECVSWSACGDVTQLAVAAELEETINYIKFHSRPSRTQNPLLPLLMCLYNGIKKRTAVDFDSILVLAVKVRALKNPECTIHVDSIWGLESIVESLESAAWKCLEVGIANCCVSLESIAEKPFQGIDRSDDGPAKILGDNVQVTRKRGGKRGSNSKVVVVSSNRTSRDPSPAIGIKSNV</sequence>
<reference evidence="2 3" key="1">
    <citation type="submission" date="2016-07" db="EMBL/GenBank/DDBJ databases">
        <title>Pervasive Adenine N6-methylation of Active Genes in Fungi.</title>
        <authorList>
            <consortium name="DOE Joint Genome Institute"/>
            <person name="Mondo S.J."/>
            <person name="Dannebaum R.O."/>
            <person name="Kuo R.C."/>
            <person name="Labutti K."/>
            <person name="Haridas S."/>
            <person name="Kuo A."/>
            <person name="Salamov A."/>
            <person name="Ahrendt S.R."/>
            <person name="Lipzen A."/>
            <person name="Sullivan W."/>
            <person name="Andreopoulos W.B."/>
            <person name="Clum A."/>
            <person name="Lindquist E."/>
            <person name="Daum C."/>
            <person name="Ramamoorthy G.K."/>
            <person name="Gryganskyi A."/>
            <person name="Culley D."/>
            <person name="Magnuson J.K."/>
            <person name="James T.Y."/>
            <person name="O'Malley M.A."/>
            <person name="Stajich J.E."/>
            <person name="Spatafora J.W."/>
            <person name="Visel A."/>
            <person name="Grigoriev I.V."/>
        </authorList>
    </citation>
    <scope>NUCLEOTIDE SEQUENCE [LARGE SCALE GENOMIC DNA]</scope>
    <source>
        <strain evidence="2 3">JEL800</strain>
    </source>
</reference>
<dbReference type="EMBL" id="MCGO01000054">
    <property type="protein sequence ID" value="ORY36621.1"/>
    <property type="molecule type" value="Genomic_DNA"/>
</dbReference>
<dbReference type="OrthoDB" id="2162585at2759"/>